<name>A0A1A6A7B7_9TREE</name>
<dbReference type="GeneID" id="28967366"/>
<evidence type="ECO:0000313" key="2">
    <source>
        <dbReference type="EMBL" id="OBR85952.1"/>
    </source>
</evidence>
<evidence type="ECO:0000313" key="4">
    <source>
        <dbReference type="Proteomes" id="UP000078595"/>
    </source>
</evidence>
<evidence type="ECO:0000313" key="3">
    <source>
        <dbReference type="EMBL" id="WWC61068.1"/>
    </source>
</evidence>
<dbReference type="EMBL" id="CP144533">
    <property type="protein sequence ID" value="WWC61068.1"/>
    <property type="molecule type" value="Genomic_DNA"/>
</dbReference>
<reference evidence="2" key="1">
    <citation type="submission" date="2013-07" db="EMBL/GenBank/DDBJ databases">
        <title>The Genome Sequence of Cryptococcus dejecticola CBS10117.</title>
        <authorList>
            <consortium name="The Broad Institute Genome Sequencing Platform"/>
            <person name="Cuomo C."/>
            <person name="Litvintseva A."/>
            <person name="Chen Y."/>
            <person name="Heitman J."/>
            <person name="Sun S."/>
            <person name="Springer D."/>
            <person name="Dromer F."/>
            <person name="Young S.K."/>
            <person name="Zeng Q."/>
            <person name="Gargeya S."/>
            <person name="Fitzgerald M."/>
            <person name="Abouelleil A."/>
            <person name="Alvarado L."/>
            <person name="Berlin A.M."/>
            <person name="Chapman S.B."/>
            <person name="Dewar J."/>
            <person name="Goldberg J."/>
            <person name="Griggs A."/>
            <person name="Gujja S."/>
            <person name="Hansen M."/>
            <person name="Howarth C."/>
            <person name="Imamovic A."/>
            <person name="Larimer J."/>
            <person name="McCowan C."/>
            <person name="Murphy C."/>
            <person name="Pearson M."/>
            <person name="Priest M."/>
            <person name="Roberts A."/>
            <person name="Saif S."/>
            <person name="Shea T."/>
            <person name="Sykes S."/>
            <person name="Wortman J."/>
            <person name="Nusbaum C."/>
            <person name="Birren B."/>
        </authorList>
    </citation>
    <scope>NUCLEOTIDE SEQUENCE [LARGE SCALE GENOMIC DNA]</scope>
    <source>
        <strain evidence="2">CBS 10117</strain>
    </source>
</reference>
<feature type="region of interest" description="Disordered" evidence="1">
    <location>
        <begin position="531"/>
        <end position="649"/>
    </location>
</feature>
<organism evidence="2">
    <name type="scientific">Kwoniella dejecticola CBS 10117</name>
    <dbReference type="NCBI Taxonomy" id="1296121"/>
    <lineage>
        <taxon>Eukaryota</taxon>
        <taxon>Fungi</taxon>
        <taxon>Dikarya</taxon>
        <taxon>Basidiomycota</taxon>
        <taxon>Agaricomycotina</taxon>
        <taxon>Tremellomycetes</taxon>
        <taxon>Tremellales</taxon>
        <taxon>Cryptococcaceae</taxon>
        <taxon>Kwoniella</taxon>
    </lineage>
</organism>
<sequence length="649" mass="70064">MQLSNPASVFPHQNPYSQWAYGPSSSNPWSTPSTSSSSISDYLKRLSDSFRSGVANTAQRAADWARPQSTTTTPSPWSSPVAASATSDRSTSPPPPYSAQPTTASTAGASGTNEGFRCGKEQGEDKVTRWFMDIDAKKSGVSDLKVGQSLTSRCVDADGKTAFTMTVSKDDAGTTTYDVFRGDGPGAQNALTNTNGMSQSGVPAGGTSVNRPGTPAASSEPIGELMPSFIDFLKVDDPGSVLYGQSTGDWSKYPDTEEARSVGRDASGRYISTADWLWDRHGKTELAFNDTQLENTTNFFQNRYRDTKMSINPMTGQFIPMQGDENLLKRHQARNLARQYIEISSDNPYSSDPMWQASTLSRIDNAVTQTTLSDQMVSIAHDTMPTAENGLGSASSLAFDGRSLGEWIKETAGEPMIRDPSRIGPDGRPAALGYSEEQVAWMKKTADDVRFYGDMLCDAAGCSPDDTSNVSSQIGSFFVQMMHENGVQVPTDEQKNYALRYLYKYGKIVKSLPTELQDTLRSLSTGRISLSDLSSMPDSQSQSTDGSVSQSAPTTNPSTADQLRNGFNSWMDSRNQPTDTAASRANQYGIPSTMQTGHGVNLNGQGVGTDKRSAMKGSRGRSVSFNPQVGVREVDKRLLGRKSDETAPP</sequence>
<dbReference type="KEGG" id="kdj:28967366"/>
<feature type="compositionally biased region" description="Low complexity" evidence="1">
    <location>
        <begin position="69"/>
        <end position="87"/>
    </location>
</feature>
<feature type="compositionally biased region" description="Low complexity" evidence="1">
    <location>
        <begin position="102"/>
        <end position="112"/>
    </location>
</feature>
<dbReference type="Proteomes" id="UP000078595">
    <property type="component" value="Chromosome 4"/>
</dbReference>
<proteinExistence type="predicted"/>
<feature type="region of interest" description="Disordered" evidence="1">
    <location>
        <begin position="54"/>
        <end position="121"/>
    </location>
</feature>
<feature type="region of interest" description="Disordered" evidence="1">
    <location>
        <begin position="1"/>
        <end position="40"/>
    </location>
</feature>
<gene>
    <name evidence="2" type="ORF">I303_03667</name>
    <name evidence="3" type="ORF">I303_103646</name>
</gene>
<keyword evidence="4" id="KW-1185">Reference proteome</keyword>
<feature type="compositionally biased region" description="Basic and acidic residues" evidence="1">
    <location>
        <begin position="632"/>
        <end position="649"/>
    </location>
</feature>
<reference evidence="3" key="3">
    <citation type="submission" date="2024-02" db="EMBL/GenBank/DDBJ databases">
        <title>Comparative genomics of Cryptococcus and Kwoniella reveals pathogenesis evolution and contrasting modes of karyotype evolution via chromosome fusion or intercentromeric recombination.</title>
        <authorList>
            <person name="Coelho M.A."/>
            <person name="David-Palma M."/>
            <person name="Shea T."/>
            <person name="Bowers K."/>
            <person name="McGinley-Smith S."/>
            <person name="Mohammad A.W."/>
            <person name="Gnirke A."/>
            <person name="Yurkov A.M."/>
            <person name="Nowrousian M."/>
            <person name="Sun S."/>
            <person name="Cuomo C.A."/>
            <person name="Heitman J."/>
        </authorList>
    </citation>
    <scope>NUCLEOTIDE SEQUENCE</scope>
    <source>
        <strain evidence="3">CBS 10117</strain>
    </source>
</reference>
<accession>A0A1A6A7B7</accession>
<dbReference type="AlphaFoldDB" id="A0A1A6A7B7"/>
<feature type="compositionally biased region" description="Polar residues" evidence="1">
    <location>
        <begin position="531"/>
        <end position="604"/>
    </location>
</feature>
<dbReference type="EMBL" id="KI894030">
    <property type="protein sequence ID" value="OBR85952.1"/>
    <property type="molecule type" value="Genomic_DNA"/>
</dbReference>
<reference evidence="3" key="2">
    <citation type="submission" date="2013-07" db="EMBL/GenBank/DDBJ databases">
        <authorList>
            <consortium name="The Broad Institute Genome Sequencing Platform"/>
            <person name="Cuomo C."/>
            <person name="Litvintseva A."/>
            <person name="Chen Y."/>
            <person name="Heitman J."/>
            <person name="Sun S."/>
            <person name="Springer D."/>
            <person name="Dromer F."/>
            <person name="Young S.K."/>
            <person name="Zeng Q."/>
            <person name="Gargeya S."/>
            <person name="Fitzgerald M."/>
            <person name="Abouelleil A."/>
            <person name="Alvarado L."/>
            <person name="Berlin A.M."/>
            <person name="Chapman S.B."/>
            <person name="Dewar J."/>
            <person name="Goldberg J."/>
            <person name="Griggs A."/>
            <person name="Gujja S."/>
            <person name="Hansen M."/>
            <person name="Howarth C."/>
            <person name="Imamovic A."/>
            <person name="Larimer J."/>
            <person name="McCowan C."/>
            <person name="Murphy C."/>
            <person name="Pearson M."/>
            <person name="Priest M."/>
            <person name="Roberts A."/>
            <person name="Saif S."/>
            <person name="Shea T."/>
            <person name="Sykes S."/>
            <person name="Wortman J."/>
            <person name="Nusbaum C."/>
            <person name="Birren B."/>
        </authorList>
    </citation>
    <scope>NUCLEOTIDE SEQUENCE</scope>
    <source>
        <strain evidence="3">CBS 10117</strain>
    </source>
</reference>
<dbReference type="VEuPathDB" id="FungiDB:I303_03667"/>
<feature type="compositionally biased region" description="Low complexity" evidence="1">
    <location>
        <begin position="23"/>
        <end position="40"/>
    </location>
</feature>
<dbReference type="OrthoDB" id="2564626at2759"/>
<dbReference type="RefSeq" id="XP_018263794.1">
    <property type="nucleotide sequence ID" value="XM_018406986.1"/>
</dbReference>
<evidence type="ECO:0000256" key="1">
    <source>
        <dbReference type="SAM" id="MobiDB-lite"/>
    </source>
</evidence>
<protein>
    <submittedName>
        <fullName evidence="2">Uncharacterized protein</fullName>
    </submittedName>
</protein>